<organism evidence="7 8">
    <name type="scientific">Pontibacter ruber</name>
    <dbReference type="NCBI Taxonomy" id="1343895"/>
    <lineage>
        <taxon>Bacteria</taxon>
        <taxon>Pseudomonadati</taxon>
        <taxon>Bacteroidota</taxon>
        <taxon>Cytophagia</taxon>
        <taxon>Cytophagales</taxon>
        <taxon>Hymenobacteraceae</taxon>
        <taxon>Pontibacter</taxon>
    </lineage>
</organism>
<gene>
    <name evidence="6 7" type="primary">nhaA</name>
    <name evidence="7" type="ORF">ACFSKP_01360</name>
</gene>
<comment type="similarity">
    <text evidence="6">Belongs to the NhaA Na(+)/H(+) (TC 2.A.33) antiporter family.</text>
</comment>
<feature type="transmembrane region" description="Helical" evidence="6">
    <location>
        <begin position="393"/>
        <end position="412"/>
    </location>
</feature>
<feature type="transmembrane region" description="Helical" evidence="6">
    <location>
        <begin position="192"/>
        <end position="211"/>
    </location>
</feature>
<feature type="transmembrane region" description="Helical" evidence="6">
    <location>
        <begin position="320"/>
        <end position="338"/>
    </location>
</feature>
<keyword evidence="5 6" id="KW-0472">Membrane</keyword>
<comment type="catalytic activity">
    <reaction evidence="6">
        <text>Na(+)(in) + 2 H(+)(out) = Na(+)(out) + 2 H(+)(in)</text>
        <dbReference type="Rhea" id="RHEA:29251"/>
        <dbReference type="ChEBI" id="CHEBI:15378"/>
        <dbReference type="ChEBI" id="CHEBI:29101"/>
    </reaction>
</comment>
<sequence>MSSSTKSLLVRKIIHPLQEFVEAEAFSGILLMAVTVAALAWANSPWGESYINTWNTYFTIAFGEHGLSKPAILWINDGLMAIFFFVVGLEIKREILTGELASFRNAAFPVVAAIGGMLVPAGIYYLLNQNTGSAGGWGIPMATDIAFALGILTLLGNRVPLPLKLFLLAFAIVDDIGAVLVIAIFYTSEVNFLALYIGTLVFGVLLVLNALGVRSIWIYVLLGIILWVAFLKSGVHATIAGILLALTIPARSKTTEQEFITSTDNVLGELHAVHMIKNPDLSEEEEATEEDFQAAVHTIEANCEEALSPLRRLEHSMHPWVAYLIMPVFALSNAGLLIDADLLNEFNNPVVLGIILGLVLGKPIGIILFTWLASVTGLAAKPASISWGQVTGAGLLGGIGFTMSIFIANLAFEDSVYLATAKLGILSASLIAGLLGYLLLVFATKKTPAPKELAHKQP</sequence>
<evidence type="ECO:0000256" key="1">
    <source>
        <dbReference type="ARBA" id="ARBA00004429"/>
    </source>
</evidence>
<dbReference type="Proteomes" id="UP001597374">
    <property type="component" value="Unassembled WGS sequence"/>
</dbReference>
<comment type="function">
    <text evidence="6">Na(+)/H(+) antiporter that extrudes sodium in exchange for external protons.</text>
</comment>
<dbReference type="HAMAP" id="MF_01844">
    <property type="entry name" value="NhaA"/>
    <property type="match status" value="1"/>
</dbReference>
<dbReference type="Gene3D" id="1.20.1530.10">
    <property type="entry name" value="Na+/H+ antiporter like domain"/>
    <property type="match status" value="1"/>
</dbReference>
<keyword evidence="6" id="KW-0915">Sodium</keyword>
<keyword evidence="8" id="KW-1185">Reference proteome</keyword>
<evidence type="ECO:0000256" key="3">
    <source>
        <dbReference type="ARBA" id="ARBA00022692"/>
    </source>
</evidence>
<protein>
    <recommendedName>
        <fullName evidence="6">Na(+)/H(+) antiporter NhaA</fullName>
    </recommendedName>
    <alternativeName>
        <fullName evidence="6">Sodium/proton antiporter NhaA</fullName>
    </alternativeName>
</protein>
<comment type="subcellular location">
    <subcellularLocation>
        <location evidence="1">Cell inner membrane</location>
        <topology evidence="1">Multi-pass membrane protein</topology>
    </subcellularLocation>
    <subcellularLocation>
        <location evidence="6">Cell membrane</location>
        <topology evidence="6">Multi-pass membrane protein</topology>
    </subcellularLocation>
</comment>
<comment type="caution">
    <text evidence="7">The sequence shown here is derived from an EMBL/GenBank/DDBJ whole genome shotgun (WGS) entry which is preliminary data.</text>
</comment>
<evidence type="ECO:0000256" key="5">
    <source>
        <dbReference type="ARBA" id="ARBA00023136"/>
    </source>
</evidence>
<keyword evidence="6" id="KW-0739">Sodium transport</keyword>
<feature type="transmembrane region" description="Helical" evidence="6">
    <location>
        <begin position="165"/>
        <end position="186"/>
    </location>
</feature>
<dbReference type="PANTHER" id="PTHR30341">
    <property type="entry name" value="SODIUM ION/PROTON ANTIPORTER NHAA-RELATED"/>
    <property type="match status" value="1"/>
</dbReference>
<feature type="transmembrane region" description="Helical" evidence="6">
    <location>
        <begin position="218"/>
        <end position="246"/>
    </location>
</feature>
<evidence type="ECO:0000256" key="6">
    <source>
        <dbReference type="HAMAP-Rule" id="MF_01844"/>
    </source>
</evidence>
<feature type="transmembrane region" description="Helical" evidence="6">
    <location>
        <begin position="71"/>
        <end position="91"/>
    </location>
</feature>
<feature type="transmembrane region" description="Helical" evidence="6">
    <location>
        <begin position="350"/>
        <end position="373"/>
    </location>
</feature>
<accession>A0ABW5CR98</accession>
<keyword evidence="6" id="KW-0050">Antiport</keyword>
<dbReference type="Pfam" id="PF06965">
    <property type="entry name" value="Na_H_antiport_1"/>
    <property type="match status" value="1"/>
</dbReference>
<feature type="transmembrane region" description="Helical" evidence="6">
    <location>
        <begin position="424"/>
        <end position="443"/>
    </location>
</feature>
<evidence type="ECO:0000313" key="8">
    <source>
        <dbReference type="Proteomes" id="UP001597374"/>
    </source>
</evidence>
<dbReference type="InterPro" id="IPR023171">
    <property type="entry name" value="Na/H_antiporter_dom_sf"/>
</dbReference>
<feature type="transmembrane region" description="Helical" evidence="6">
    <location>
        <begin position="21"/>
        <end position="42"/>
    </location>
</feature>
<proteinExistence type="inferred from homology"/>
<keyword evidence="6" id="KW-0813">Transport</keyword>
<reference evidence="8" key="1">
    <citation type="journal article" date="2019" name="Int. J. Syst. Evol. Microbiol.">
        <title>The Global Catalogue of Microorganisms (GCM) 10K type strain sequencing project: providing services to taxonomists for standard genome sequencing and annotation.</title>
        <authorList>
            <consortium name="The Broad Institute Genomics Platform"/>
            <consortium name="The Broad Institute Genome Sequencing Center for Infectious Disease"/>
            <person name="Wu L."/>
            <person name="Ma J."/>
        </authorList>
    </citation>
    <scope>NUCLEOTIDE SEQUENCE [LARGE SCALE GENOMIC DNA]</scope>
    <source>
        <strain evidence="8">CGMCC 4.1782</strain>
    </source>
</reference>
<evidence type="ECO:0000256" key="2">
    <source>
        <dbReference type="ARBA" id="ARBA00022475"/>
    </source>
</evidence>
<keyword evidence="4 6" id="KW-1133">Transmembrane helix</keyword>
<dbReference type="EMBL" id="JBHUIM010000001">
    <property type="protein sequence ID" value="MFD2244881.1"/>
    <property type="molecule type" value="Genomic_DNA"/>
</dbReference>
<dbReference type="PANTHER" id="PTHR30341:SF0">
    <property type="entry name" value="NA(+)_H(+) ANTIPORTER NHAA"/>
    <property type="match status" value="1"/>
</dbReference>
<name>A0ABW5CR98_9BACT</name>
<evidence type="ECO:0000313" key="7">
    <source>
        <dbReference type="EMBL" id="MFD2244881.1"/>
    </source>
</evidence>
<dbReference type="RefSeq" id="WP_250429745.1">
    <property type="nucleotide sequence ID" value="NZ_JALPRR010000002.1"/>
</dbReference>
<keyword evidence="2 6" id="KW-1003">Cell membrane</keyword>
<keyword evidence="6" id="KW-0406">Ion transport</keyword>
<keyword evidence="3 6" id="KW-0812">Transmembrane</keyword>
<dbReference type="InterPro" id="IPR004670">
    <property type="entry name" value="NhaA"/>
</dbReference>
<evidence type="ECO:0000256" key="4">
    <source>
        <dbReference type="ARBA" id="ARBA00022989"/>
    </source>
</evidence>
<dbReference type="NCBIfam" id="TIGR00773">
    <property type="entry name" value="NhaA"/>
    <property type="match status" value="1"/>
</dbReference>
<feature type="transmembrane region" description="Helical" evidence="6">
    <location>
        <begin position="103"/>
        <end position="125"/>
    </location>
</feature>
<feature type="transmembrane region" description="Helical" evidence="6">
    <location>
        <begin position="137"/>
        <end position="156"/>
    </location>
</feature>